<evidence type="ECO:0000256" key="2">
    <source>
        <dbReference type="ARBA" id="ARBA00022730"/>
    </source>
</evidence>
<comment type="similarity">
    <text evidence="1 6 7">Belongs to the bacterial ribosomal protein bL21 family.</text>
</comment>
<dbReference type="GO" id="GO:0005737">
    <property type="term" value="C:cytoplasm"/>
    <property type="evidence" value="ECO:0007669"/>
    <property type="project" value="UniProtKB-ARBA"/>
</dbReference>
<dbReference type="PROSITE" id="PS01169">
    <property type="entry name" value="RIBOSOMAL_L21"/>
    <property type="match status" value="1"/>
</dbReference>
<dbReference type="InterPro" id="IPR028909">
    <property type="entry name" value="bL21-like"/>
</dbReference>
<dbReference type="PANTHER" id="PTHR21349:SF0">
    <property type="entry name" value="LARGE RIBOSOMAL SUBUNIT PROTEIN BL21M"/>
    <property type="match status" value="1"/>
</dbReference>
<dbReference type="AlphaFoldDB" id="A0A5B9W496"/>
<dbReference type="GO" id="GO:0003735">
    <property type="term" value="F:structural constituent of ribosome"/>
    <property type="evidence" value="ECO:0007669"/>
    <property type="project" value="InterPro"/>
</dbReference>
<dbReference type="HAMAP" id="MF_01363">
    <property type="entry name" value="Ribosomal_bL21"/>
    <property type="match status" value="1"/>
</dbReference>
<accession>A0A5B9W496</accession>
<keyword evidence="3 6" id="KW-0694">RNA-binding</keyword>
<comment type="subunit">
    <text evidence="6">Part of the 50S ribosomal subunit. Contacts protein L20.</text>
</comment>
<evidence type="ECO:0000313" key="8">
    <source>
        <dbReference type="EMBL" id="QEH35433.1"/>
    </source>
</evidence>
<keyword evidence="2 6" id="KW-0699">rRNA-binding</keyword>
<keyword evidence="4 6" id="KW-0689">Ribosomal protein</keyword>
<evidence type="ECO:0000256" key="1">
    <source>
        <dbReference type="ARBA" id="ARBA00008563"/>
    </source>
</evidence>
<name>A0A5B9W496_9BACT</name>
<evidence type="ECO:0000256" key="6">
    <source>
        <dbReference type="HAMAP-Rule" id="MF_01363"/>
    </source>
</evidence>
<evidence type="ECO:0000313" key="9">
    <source>
        <dbReference type="Proteomes" id="UP000324233"/>
    </source>
</evidence>
<dbReference type="GO" id="GO:0006412">
    <property type="term" value="P:translation"/>
    <property type="evidence" value="ECO:0007669"/>
    <property type="project" value="UniProtKB-UniRule"/>
</dbReference>
<evidence type="ECO:0000256" key="7">
    <source>
        <dbReference type="RuleBase" id="RU000562"/>
    </source>
</evidence>
<comment type="function">
    <text evidence="6 7">This protein binds to 23S rRNA in the presence of protein L20.</text>
</comment>
<dbReference type="RefSeq" id="WP_148595239.1">
    <property type="nucleotide sequence ID" value="NZ_CP042997.1"/>
</dbReference>
<dbReference type="KEGG" id="agv:OJF2_39850"/>
<dbReference type="GO" id="GO:0019843">
    <property type="term" value="F:rRNA binding"/>
    <property type="evidence" value="ECO:0007669"/>
    <property type="project" value="UniProtKB-UniRule"/>
</dbReference>
<evidence type="ECO:0000256" key="4">
    <source>
        <dbReference type="ARBA" id="ARBA00022980"/>
    </source>
</evidence>
<dbReference type="SUPFAM" id="SSF141091">
    <property type="entry name" value="L21p-like"/>
    <property type="match status" value="1"/>
</dbReference>
<evidence type="ECO:0000256" key="3">
    <source>
        <dbReference type="ARBA" id="ARBA00022884"/>
    </source>
</evidence>
<reference evidence="8 9" key="1">
    <citation type="submission" date="2019-08" db="EMBL/GenBank/DDBJ databases">
        <title>Deep-cultivation of Planctomycetes and their phenomic and genomic characterization uncovers novel biology.</title>
        <authorList>
            <person name="Wiegand S."/>
            <person name="Jogler M."/>
            <person name="Boedeker C."/>
            <person name="Pinto D."/>
            <person name="Vollmers J."/>
            <person name="Rivas-Marin E."/>
            <person name="Kohn T."/>
            <person name="Peeters S.H."/>
            <person name="Heuer A."/>
            <person name="Rast P."/>
            <person name="Oberbeckmann S."/>
            <person name="Bunk B."/>
            <person name="Jeske O."/>
            <person name="Meyerdierks A."/>
            <person name="Storesund J.E."/>
            <person name="Kallscheuer N."/>
            <person name="Luecker S."/>
            <person name="Lage O.M."/>
            <person name="Pohl T."/>
            <person name="Merkel B.J."/>
            <person name="Hornburger P."/>
            <person name="Mueller R.-W."/>
            <person name="Bruemmer F."/>
            <person name="Labrenz M."/>
            <person name="Spormann A.M."/>
            <person name="Op den Camp H."/>
            <person name="Overmann J."/>
            <person name="Amann R."/>
            <person name="Jetten M.S.M."/>
            <person name="Mascher T."/>
            <person name="Medema M.H."/>
            <person name="Devos D.P."/>
            <person name="Kaster A.-K."/>
            <person name="Ovreas L."/>
            <person name="Rohde M."/>
            <person name="Galperin M.Y."/>
            <person name="Jogler C."/>
        </authorList>
    </citation>
    <scope>NUCLEOTIDE SEQUENCE [LARGE SCALE GENOMIC DNA]</scope>
    <source>
        <strain evidence="8 9">OJF2</strain>
    </source>
</reference>
<proteinExistence type="inferred from homology"/>
<dbReference type="PANTHER" id="PTHR21349">
    <property type="entry name" value="50S RIBOSOMAL PROTEIN L21"/>
    <property type="match status" value="1"/>
</dbReference>
<dbReference type="InterPro" id="IPR001787">
    <property type="entry name" value="Ribosomal_bL21"/>
</dbReference>
<gene>
    <name evidence="6 8" type="primary">rplU</name>
    <name evidence="8" type="ORF">OJF2_39850</name>
</gene>
<dbReference type="InterPro" id="IPR018258">
    <property type="entry name" value="Ribosomal_bL21_CS"/>
</dbReference>
<keyword evidence="5 6" id="KW-0687">Ribonucleoprotein</keyword>
<keyword evidence="9" id="KW-1185">Reference proteome</keyword>
<dbReference type="NCBIfam" id="TIGR00061">
    <property type="entry name" value="L21"/>
    <property type="match status" value="1"/>
</dbReference>
<dbReference type="GO" id="GO:1990904">
    <property type="term" value="C:ribonucleoprotein complex"/>
    <property type="evidence" value="ECO:0007669"/>
    <property type="project" value="UniProtKB-KW"/>
</dbReference>
<dbReference type="Proteomes" id="UP000324233">
    <property type="component" value="Chromosome"/>
</dbReference>
<organism evidence="8 9">
    <name type="scientific">Aquisphaera giovannonii</name>
    <dbReference type="NCBI Taxonomy" id="406548"/>
    <lineage>
        <taxon>Bacteria</taxon>
        <taxon>Pseudomonadati</taxon>
        <taxon>Planctomycetota</taxon>
        <taxon>Planctomycetia</taxon>
        <taxon>Isosphaerales</taxon>
        <taxon>Isosphaeraceae</taxon>
        <taxon>Aquisphaera</taxon>
    </lineage>
</organism>
<sequence>MYAIFEDGSHQFRVSEGDYVRVDRRDGKYGDEVVFGNVLLIAGAPDGPIIGAPQVEGAQVVATIVDQFRTKKIIIQKFRRRKNMRRRRGHRQPYTTVLIKSVTRP</sequence>
<evidence type="ECO:0000256" key="5">
    <source>
        <dbReference type="ARBA" id="ARBA00023274"/>
    </source>
</evidence>
<dbReference type="Pfam" id="PF00829">
    <property type="entry name" value="Ribosomal_L21p"/>
    <property type="match status" value="1"/>
</dbReference>
<dbReference type="GO" id="GO:0005840">
    <property type="term" value="C:ribosome"/>
    <property type="evidence" value="ECO:0007669"/>
    <property type="project" value="UniProtKB-KW"/>
</dbReference>
<dbReference type="InterPro" id="IPR036164">
    <property type="entry name" value="bL21-like_sf"/>
</dbReference>
<dbReference type="EMBL" id="CP042997">
    <property type="protein sequence ID" value="QEH35433.1"/>
    <property type="molecule type" value="Genomic_DNA"/>
</dbReference>
<protein>
    <recommendedName>
        <fullName evidence="6">Large ribosomal subunit protein bL21</fullName>
    </recommendedName>
</protein>
<dbReference type="OrthoDB" id="9813334at2"/>